<dbReference type="PANTHER" id="PTHR45138:SF9">
    <property type="entry name" value="DIGUANYLATE CYCLASE DGCM-RELATED"/>
    <property type="match status" value="1"/>
</dbReference>
<organism evidence="6 7">
    <name type="scientific">Billgrantia gudaonensis</name>
    <dbReference type="NCBI Taxonomy" id="376427"/>
    <lineage>
        <taxon>Bacteria</taxon>
        <taxon>Pseudomonadati</taxon>
        <taxon>Pseudomonadota</taxon>
        <taxon>Gammaproteobacteria</taxon>
        <taxon>Oceanospirillales</taxon>
        <taxon>Halomonadaceae</taxon>
        <taxon>Billgrantia</taxon>
    </lineage>
</organism>
<evidence type="ECO:0000256" key="2">
    <source>
        <dbReference type="ARBA" id="ARBA00012528"/>
    </source>
</evidence>
<dbReference type="InterPro" id="IPR043128">
    <property type="entry name" value="Rev_trsase/Diguanyl_cyclase"/>
</dbReference>
<dbReference type="EC" id="2.7.7.65" evidence="2"/>
<dbReference type="GO" id="GO:0052621">
    <property type="term" value="F:diguanylate cyclase activity"/>
    <property type="evidence" value="ECO:0007669"/>
    <property type="project" value="UniProtKB-EC"/>
</dbReference>
<protein>
    <recommendedName>
        <fullName evidence="2">diguanylate cyclase</fullName>
        <ecNumber evidence="2">2.7.7.65</ecNumber>
    </recommendedName>
</protein>
<keyword evidence="7" id="KW-1185">Reference proteome</keyword>
<feature type="transmembrane region" description="Helical" evidence="4">
    <location>
        <begin position="7"/>
        <end position="32"/>
    </location>
</feature>
<dbReference type="NCBIfam" id="TIGR00254">
    <property type="entry name" value="GGDEF"/>
    <property type="match status" value="1"/>
</dbReference>
<dbReference type="STRING" id="376427.SAMN04487954_104249"/>
<dbReference type="Proteomes" id="UP000198525">
    <property type="component" value="Unassembled WGS sequence"/>
</dbReference>
<feature type="transmembrane region" description="Helical" evidence="4">
    <location>
        <begin position="179"/>
        <end position="202"/>
    </location>
</feature>
<dbReference type="InterPro" id="IPR029787">
    <property type="entry name" value="Nucleotide_cyclase"/>
</dbReference>
<dbReference type="SUPFAM" id="SSF55073">
    <property type="entry name" value="Nucleotide cyclase"/>
    <property type="match status" value="1"/>
</dbReference>
<dbReference type="Pfam" id="PF00990">
    <property type="entry name" value="GGDEF"/>
    <property type="match status" value="1"/>
</dbReference>
<dbReference type="CDD" id="cd01949">
    <property type="entry name" value="GGDEF"/>
    <property type="match status" value="1"/>
</dbReference>
<reference evidence="6 7" key="1">
    <citation type="submission" date="2016-10" db="EMBL/GenBank/DDBJ databases">
        <authorList>
            <person name="de Groot N.N."/>
        </authorList>
    </citation>
    <scope>NUCLEOTIDE SEQUENCE [LARGE SCALE GENOMIC DNA]</scope>
    <source>
        <strain evidence="6 7">CGMCC 1.6133</strain>
    </source>
</reference>
<evidence type="ECO:0000313" key="7">
    <source>
        <dbReference type="Proteomes" id="UP000198525"/>
    </source>
</evidence>
<accession>A0A1G8TCI5</accession>
<comment type="cofactor">
    <cofactor evidence="1">
        <name>Mg(2+)</name>
        <dbReference type="ChEBI" id="CHEBI:18420"/>
    </cofactor>
</comment>
<dbReference type="SMART" id="SM00267">
    <property type="entry name" value="GGDEF"/>
    <property type="match status" value="1"/>
</dbReference>
<dbReference type="Gene3D" id="3.30.70.270">
    <property type="match status" value="1"/>
</dbReference>
<evidence type="ECO:0000256" key="4">
    <source>
        <dbReference type="SAM" id="Phobius"/>
    </source>
</evidence>
<dbReference type="AlphaFoldDB" id="A0A1G8TCI5"/>
<feature type="domain" description="GGDEF" evidence="5">
    <location>
        <begin position="243"/>
        <end position="376"/>
    </location>
</feature>
<keyword evidence="4" id="KW-0472">Membrane</keyword>
<sequence>MKDRRTFALGWGMALGFSLLSGICAMAIGLYVANARQHVGANYTALVADVVRAQQHPVLLRATLNAMQEHPHHLHAERLANLVWRIPQHIRGVSHGLSQSQLAPSDYRPALDTLARVETRLAELAALIDADIETDEDRQALQALGYELETELAWAYGELNDLIHVAAGEQRQIMERLSLAIGLLVLLALAVVAGLMLALIRLSRQRELVSRLSLVDDLTGLGNRRYLLETAERLYQQSLRNERPMSLALLDLDHFKHLNDTWGHPAGDRVLEAFAQALQEETRQADIVARIGGEEFCILMPDTPLEGAHDLAERVRHRIAELNEAALGIPASITVSLGLATGTGSAAGFDRLYSRADRALYRAKANGRNRTEVSKA</sequence>
<gene>
    <name evidence="6" type="ORF">SAMN04487954_104249</name>
</gene>
<proteinExistence type="predicted"/>
<dbReference type="RefSeq" id="WP_176761479.1">
    <property type="nucleotide sequence ID" value="NZ_FNES01000004.1"/>
</dbReference>
<dbReference type="InterPro" id="IPR050469">
    <property type="entry name" value="Diguanylate_Cyclase"/>
</dbReference>
<keyword evidence="4" id="KW-0812">Transmembrane</keyword>
<dbReference type="FunFam" id="3.30.70.270:FF:000001">
    <property type="entry name" value="Diguanylate cyclase domain protein"/>
    <property type="match status" value="1"/>
</dbReference>
<evidence type="ECO:0000313" key="6">
    <source>
        <dbReference type="EMBL" id="SDJ38625.1"/>
    </source>
</evidence>
<evidence type="ECO:0000256" key="1">
    <source>
        <dbReference type="ARBA" id="ARBA00001946"/>
    </source>
</evidence>
<dbReference type="GO" id="GO:0043709">
    <property type="term" value="P:cell adhesion involved in single-species biofilm formation"/>
    <property type="evidence" value="ECO:0007669"/>
    <property type="project" value="TreeGrafter"/>
</dbReference>
<dbReference type="EMBL" id="FNES01000004">
    <property type="protein sequence ID" value="SDJ38625.1"/>
    <property type="molecule type" value="Genomic_DNA"/>
</dbReference>
<evidence type="ECO:0000259" key="5">
    <source>
        <dbReference type="PROSITE" id="PS50887"/>
    </source>
</evidence>
<dbReference type="InterPro" id="IPR000160">
    <property type="entry name" value="GGDEF_dom"/>
</dbReference>
<dbReference type="GO" id="GO:1902201">
    <property type="term" value="P:negative regulation of bacterial-type flagellum-dependent cell motility"/>
    <property type="evidence" value="ECO:0007669"/>
    <property type="project" value="TreeGrafter"/>
</dbReference>
<keyword evidence="4" id="KW-1133">Transmembrane helix</keyword>
<comment type="catalytic activity">
    <reaction evidence="3">
        <text>2 GTP = 3',3'-c-di-GMP + 2 diphosphate</text>
        <dbReference type="Rhea" id="RHEA:24898"/>
        <dbReference type="ChEBI" id="CHEBI:33019"/>
        <dbReference type="ChEBI" id="CHEBI:37565"/>
        <dbReference type="ChEBI" id="CHEBI:58805"/>
        <dbReference type="EC" id="2.7.7.65"/>
    </reaction>
</comment>
<dbReference type="PANTHER" id="PTHR45138">
    <property type="entry name" value="REGULATORY COMPONENTS OF SENSORY TRANSDUCTION SYSTEM"/>
    <property type="match status" value="1"/>
</dbReference>
<name>A0A1G8TCI5_9GAMM</name>
<dbReference type="GO" id="GO:0005886">
    <property type="term" value="C:plasma membrane"/>
    <property type="evidence" value="ECO:0007669"/>
    <property type="project" value="TreeGrafter"/>
</dbReference>
<dbReference type="PROSITE" id="PS50887">
    <property type="entry name" value="GGDEF"/>
    <property type="match status" value="1"/>
</dbReference>
<evidence type="ECO:0000256" key="3">
    <source>
        <dbReference type="ARBA" id="ARBA00034247"/>
    </source>
</evidence>